<proteinExistence type="predicted"/>
<evidence type="ECO:0000313" key="2">
    <source>
        <dbReference type="Proteomes" id="UP000004416"/>
    </source>
</evidence>
<gene>
    <name evidence="1" type="ORF">HMPREF0322_05001</name>
</gene>
<dbReference type="HOGENOM" id="CLU_3250475_0_0_9"/>
<protein>
    <submittedName>
        <fullName evidence="1">Uncharacterized protein</fullName>
    </submittedName>
</protein>
<organism evidence="1 2">
    <name type="scientific">Desulfitobacterium hafniense DP7</name>
    <dbReference type="NCBI Taxonomy" id="537010"/>
    <lineage>
        <taxon>Bacteria</taxon>
        <taxon>Bacillati</taxon>
        <taxon>Bacillota</taxon>
        <taxon>Clostridia</taxon>
        <taxon>Eubacteriales</taxon>
        <taxon>Desulfitobacteriaceae</taxon>
        <taxon>Desulfitobacterium</taxon>
    </lineage>
</organism>
<reference evidence="1 2" key="1">
    <citation type="submission" date="2011-08" db="EMBL/GenBank/DDBJ databases">
        <authorList>
            <person name="Weinstock G."/>
            <person name="Sodergren E."/>
            <person name="Clifton S."/>
            <person name="Fulton L."/>
            <person name="Fulton B."/>
            <person name="Courtney L."/>
            <person name="Fronick C."/>
            <person name="Harrison M."/>
            <person name="Strong C."/>
            <person name="Farmer C."/>
            <person name="Delahaunty K."/>
            <person name="Markovic C."/>
            <person name="Hall O."/>
            <person name="Minx P."/>
            <person name="Tomlinson C."/>
            <person name="Mitreva M."/>
            <person name="Hou S."/>
            <person name="Chen J."/>
            <person name="Wollam A."/>
            <person name="Pepin K.H."/>
            <person name="Johnson M."/>
            <person name="Bhonagiri V."/>
            <person name="Zhang X."/>
            <person name="Suruliraj S."/>
            <person name="Warren W."/>
            <person name="Chinwalla A."/>
            <person name="Mardis E.R."/>
            <person name="Wilson R.K."/>
        </authorList>
    </citation>
    <scope>NUCLEOTIDE SEQUENCE [LARGE SCALE GENOMIC DNA]</scope>
    <source>
        <strain evidence="1 2">DP7</strain>
    </source>
</reference>
<dbReference type="Proteomes" id="UP000004416">
    <property type="component" value="Unassembled WGS sequence"/>
</dbReference>
<comment type="caution">
    <text evidence="1">The sequence shown here is derived from an EMBL/GenBank/DDBJ whole genome shotgun (WGS) entry which is preliminary data.</text>
</comment>
<sequence length="42" mass="4738">MTYKKTPHFPTLLYHTEGYPAKPFTAFSAGPLNSVRQQIIAD</sequence>
<dbReference type="AlphaFoldDB" id="G9XVI9"/>
<accession>G9XVI9</accession>
<evidence type="ECO:0000313" key="1">
    <source>
        <dbReference type="EMBL" id="EHL04307.1"/>
    </source>
</evidence>
<dbReference type="EMBL" id="AFZX01000136">
    <property type="protein sequence ID" value="EHL04307.1"/>
    <property type="molecule type" value="Genomic_DNA"/>
</dbReference>
<name>G9XVI9_DESHA</name>
<dbReference type="PATRIC" id="fig|537010.4.peg.4658"/>